<protein>
    <submittedName>
        <fullName evidence="2">Type II toxin-antitoxin system death-on-curing family toxin</fullName>
    </submittedName>
</protein>
<dbReference type="Gene3D" id="1.20.120.1870">
    <property type="entry name" value="Fic/DOC protein, Fido domain"/>
    <property type="match status" value="1"/>
</dbReference>
<feature type="domain" description="Fido" evidence="1">
    <location>
        <begin position="4"/>
        <end position="124"/>
    </location>
</feature>
<evidence type="ECO:0000313" key="3">
    <source>
        <dbReference type="Proteomes" id="UP000318138"/>
    </source>
</evidence>
<gene>
    <name evidence="2" type="ORF">FLK61_39290</name>
</gene>
<dbReference type="RefSeq" id="WP_176010630.1">
    <property type="nucleotide sequence ID" value="NZ_CP041372.2"/>
</dbReference>
<dbReference type="Proteomes" id="UP000318138">
    <property type="component" value="Chromosome"/>
</dbReference>
<dbReference type="GO" id="GO:0016301">
    <property type="term" value="F:kinase activity"/>
    <property type="evidence" value="ECO:0007669"/>
    <property type="project" value="InterPro"/>
</dbReference>
<dbReference type="PROSITE" id="PS51459">
    <property type="entry name" value="FIDO"/>
    <property type="match status" value="1"/>
</dbReference>
<dbReference type="InterPro" id="IPR003812">
    <property type="entry name" value="Fido"/>
</dbReference>
<dbReference type="InterPro" id="IPR053737">
    <property type="entry name" value="Type_II_TA_Toxin"/>
</dbReference>
<dbReference type="KEGG" id="psua:FLK61_39290"/>
<accession>A0A859FIH9</accession>
<evidence type="ECO:0000313" key="2">
    <source>
        <dbReference type="EMBL" id="QKS72660.1"/>
    </source>
</evidence>
<organism evidence="2 3">
    <name type="scientific">Paenalkalicoccus suaedae</name>
    <dbReference type="NCBI Taxonomy" id="2592382"/>
    <lineage>
        <taxon>Bacteria</taxon>
        <taxon>Bacillati</taxon>
        <taxon>Bacillota</taxon>
        <taxon>Bacilli</taxon>
        <taxon>Bacillales</taxon>
        <taxon>Bacillaceae</taxon>
        <taxon>Paenalkalicoccus</taxon>
    </lineage>
</organism>
<sequence>MRFLTEEEVIAINMLVIERYSPGEPVGVRYPELLDSALNRMKQSAFGEPAYPTIFSKAAALVDSLSKNHVFENANKRTALVAMLQFLSYNGLTFDMDQQQAEDFIVDIVNHKFTFHEIAQNIESHCSTK</sequence>
<dbReference type="PANTHER" id="PTHR39426:SF1">
    <property type="entry name" value="HOMOLOGY TO DEATH-ON-CURING PROTEIN OF PHAGE P1"/>
    <property type="match status" value="1"/>
</dbReference>
<proteinExistence type="predicted"/>
<dbReference type="InterPro" id="IPR006440">
    <property type="entry name" value="Doc"/>
</dbReference>
<dbReference type="PANTHER" id="PTHR39426">
    <property type="entry name" value="HOMOLOGY TO DEATH-ON-CURING PROTEIN OF PHAGE P1"/>
    <property type="match status" value="1"/>
</dbReference>
<dbReference type="Pfam" id="PF02661">
    <property type="entry name" value="Fic"/>
    <property type="match status" value="1"/>
</dbReference>
<dbReference type="EMBL" id="CP041372">
    <property type="protein sequence ID" value="QKS72660.1"/>
    <property type="molecule type" value="Genomic_DNA"/>
</dbReference>
<reference evidence="3" key="1">
    <citation type="submission" date="2019-07" db="EMBL/GenBank/DDBJ databases">
        <title>Bacillus alkalisoli sp. nov. isolated from saline soil.</title>
        <authorList>
            <person name="Sun J.-Q."/>
            <person name="Xu L."/>
        </authorList>
    </citation>
    <scope>NUCLEOTIDE SEQUENCE [LARGE SCALE GENOMIC DNA]</scope>
    <source>
        <strain evidence="3">M4U3P1</strain>
    </source>
</reference>
<evidence type="ECO:0000259" key="1">
    <source>
        <dbReference type="PROSITE" id="PS51459"/>
    </source>
</evidence>
<dbReference type="NCBIfam" id="TIGR01550">
    <property type="entry name" value="DOC_P1"/>
    <property type="match status" value="1"/>
</dbReference>
<keyword evidence="3" id="KW-1185">Reference proteome</keyword>
<name>A0A859FIH9_9BACI</name>
<dbReference type="AlphaFoldDB" id="A0A859FIH9"/>